<keyword evidence="3" id="KW-0812">Transmembrane</keyword>
<keyword evidence="1" id="KW-0175">Coiled coil</keyword>
<keyword evidence="3" id="KW-1133">Transmembrane helix</keyword>
<evidence type="ECO:0000256" key="2">
    <source>
        <dbReference type="SAM" id="MobiDB-lite"/>
    </source>
</evidence>
<sequence length="513" mass="58693">MTFLQGLIALLLLSVVAFVVTIGWYFRVRKGMTPEAESDSKEQEELANEDAVGVEDDVQSETSENAWVELIDHQIAICTRLLNDRESLGEEDLALQCWQTFLTIERELIAQNEYEASSYLERFEFVLNRLRHAQEIDALLKQLSVSNDLLKKINLVIQKTGDRAFEQMNKTAELNLKLDKQQVKLAAEANVDKELAEVRAELAAMYELGERAKGHTDDQSDENYLKALSDLLGEASSDAFLAPMRTELDDKVAELQYLADYRAEAIKELKARIKEKRSSGKGKNQNTLTEYDIAFVRYEKSLLESNKVIKLLESQLDSLQTIKYNLNIDVRKRDEELRLKDEQLKLGKNSVTITAQEAINREQSSVDVIAQFIDKVPLTGEYTEFEEQQSEKLMSLKALVDESELYVNVLERDLDKAKHEHDELLARIEQVRDEGGELSLSSNELEEIENLKEINHELTEEKARLMEELKQGEGDLQDIAALQSKIEDLDAKIETVQSNYVNMEERYLNSLMS</sequence>
<reference evidence="4 5" key="1">
    <citation type="submission" date="2018-06" db="EMBL/GenBank/DDBJ databases">
        <title>Marinomonas sp. YLB-05 draft genome sequence.</title>
        <authorList>
            <person name="Yu L."/>
            <person name="Tang X."/>
        </authorList>
    </citation>
    <scope>NUCLEOTIDE SEQUENCE [LARGE SCALE GENOMIC DNA]</scope>
    <source>
        <strain evidence="4 5">YLB-05</strain>
    </source>
</reference>
<comment type="caution">
    <text evidence="4">The sequence shown here is derived from an EMBL/GenBank/DDBJ whole genome shotgun (WGS) entry which is preliminary data.</text>
</comment>
<feature type="transmembrane region" description="Helical" evidence="3">
    <location>
        <begin position="6"/>
        <end position="26"/>
    </location>
</feature>
<gene>
    <name evidence="4" type="ORF">DN730_18535</name>
</gene>
<evidence type="ECO:0000256" key="1">
    <source>
        <dbReference type="SAM" id="Coils"/>
    </source>
</evidence>
<dbReference type="RefSeq" id="WP_115469621.1">
    <property type="nucleotide sequence ID" value="NZ_QKRA01000017.1"/>
</dbReference>
<keyword evidence="3" id="KW-0472">Membrane</keyword>
<organism evidence="4 5">
    <name type="scientific">Marinomonas piezotolerans</name>
    <dbReference type="NCBI Taxonomy" id="2213058"/>
    <lineage>
        <taxon>Bacteria</taxon>
        <taxon>Pseudomonadati</taxon>
        <taxon>Pseudomonadota</taxon>
        <taxon>Gammaproteobacteria</taxon>
        <taxon>Oceanospirillales</taxon>
        <taxon>Oceanospirillaceae</taxon>
        <taxon>Marinomonas</taxon>
    </lineage>
</organism>
<evidence type="ECO:0000313" key="5">
    <source>
        <dbReference type="Proteomes" id="UP000254326"/>
    </source>
</evidence>
<dbReference type="EMBL" id="QKRA01000017">
    <property type="protein sequence ID" value="RDL42640.1"/>
    <property type="molecule type" value="Genomic_DNA"/>
</dbReference>
<proteinExistence type="predicted"/>
<dbReference type="Proteomes" id="UP000254326">
    <property type="component" value="Unassembled WGS sequence"/>
</dbReference>
<feature type="coiled-coil region" evidence="1">
    <location>
        <begin position="400"/>
        <end position="506"/>
    </location>
</feature>
<evidence type="ECO:0000313" key="4">
    <source>
        <dbReference type="EMBL" id="RDL42640.1"/>
    </source>
</evidence>
<feature type="compositionally biased region" description="Acidic residues" evidence="2">
    <location>
        <begin position="45"/>
        <end position="57"/>
    </location>
</feature>
<evidence type="ECO:0000256" key="3">
    <source>
        <dbReference type="SAM" id="Phobius"/>
    </source>
</evidence>
<dbReference type="AlphaFoldDB" id="A0A370U4C7"/>
<feature type="region of interest" description="Disordered" evidence="2">
    <location>
        <begin position="36"/>
        <end position="57"/>
    </location>
</feature>
<protein>
    <submittedName>
        <fullName evidence="4">Uncharacterized protein</fullName>
    </submittedName>
</protein>
<accession>A0A370U4C7</accession>
<keyword evidence="5" id="KW-1185">Reference proteome</keyword>
<name>A0A370U4C7_9GAMM</name>
<dbReference type="OrthoDB" id="6098012at2"/>